<dbReference type="PANTHER" id="PTHR42810:SF2">
    <property type="entry name" value="PURINE PERMEASE C1399.01C-RELATED"/>
    <property type="match status" value="1"/>
</dbReference>
<evidence type="ECO:0000313" key="8">
    <source>
        <dbReference type="Proteomes" id="UP000031829"/>
    </source>
</evidence>
<dbReference type="NCBIfam" id="TIGR00801">
    <property type="entry name" value="ncs2"/>
    <property type="match status" value="1"/>
</dbReference>
<evidence type="ECO:0000256" key="4">
    <source>
        <dbReference type="ARBA" id="ARBA00022692"/>
    </source>
</evidence>
<sequence>MSQQRDFVLDIHDKPKAVNWLTLSLQHLFAMFGSTVLVPFLVGFSPAIALISSGVGTLAFLLITRGQIPSYLGSSFAFITPIIFAKASFGPEETMVGCFLAGLVYGIVALIIKGTGINWIMKLLPPVVVGPVIMVIGLGLANTAVGMAMNDAKGNYSLTYLMVALVTLAITVACSIFFKNIISLIPVLMGIIGGYIFAYTQGLVDFSKVVKAEWIEVPHFYVPFVTYTPSISLGIVLIMVPVAVVTLSEHIGHILVLNKIVDRNYIEKPGLHRSILGDGVATMLAALIGGPPNTTYGENIGVLAITKVLSVFVIAGAAVFAILFGFVGKINALISSIPTPVMGGISILLFGIIASSGLRMMVDAKVDLGSKRNLMIASIILVLGIGGAHLDISEHVKVDSMALSAIMGVLLNLVLPKEKIKEAENVQQTSARKIS</sequence>
<protein>
    <submittedName>
        <fullName evidence="7">Uracil permease</fullName>
    </submittedName>
</protein>
<evidence type="ECO:0000256" key="6">
    <source>
        <dbReference type="ARBA" id="ARBA00023136"/>
    </source>
</evidence>
<proteinExistence type="inferred from homology"/>
<dbReference type="PROSITE" id="PS01116">
    <property type="entry name" value="XANTH_URACIL_PERMASE"/>
    <property type="match status" value="1"/>
</dbReference>
<dbReference type="PANTHER" id="PTHR42810">
    <property type="entry name" value="PURINE PERMEASE C1399.01C-RELATED"/>
    <property type="match status" value="1"/>
</dbReference>
<comment type="similarity">
    <text evidence="2">Belongs to the nucleobase:cation symporter-2 (NCS2) (TC 2.A.40) family.</text>
</comment>
<dbReference type="Pfam" id="PF00860">
    <property type="entry name" value="Xan_ur_permease"/>
    <property type="match status" value="1"/>
</dbReference>
<dbReference type="EMBL" id="CP009920">
    <property type="protein sequence ID" value="AJI23966.1"/>
    <property type="molecule type" value="Genomic_DNA"/>
</dbReference>
<dbReference type="GO" id="GO:0005886">
    <property type="term" value="C:plasma membrane"/>
    <property type="evidence" value="ECO:0007669"/>
    <property type="project" value="UniProtKB-ARBA"/>
</dbReference>
<keyword evidence="6" id="KW-0472">Membrane</keyword>
<comment type="subcellular location">
    <subcellularLocation>
        <location evidence="1">Membrane</location>
        <topology evidence="1">Multi-pass membrane protein</topology>
    </subcellularLocation>
</comment>
<accession>A0A0B6AKD5</accession>
<name>A0A0B6AKD5_PRIM2</name>
<reference evidence="7 8" key="1">
    <citation type="journal article" date="2015" name="Genome Announc.">
        <title>Complete genome sequences for 35 biothreat assay-relevant bacillus species.</title>
        <authorList>
            <person name="Johnson S.L."/>
            <person name="Daligault H.E."/>
            <person name="Davenport K.W."/>
            <person name="Jaissle J."/>
            <person name="Frey K.G."/>
            <person name="Ladner J.T."/>
            <person name="Broomall S.M."/>
            <person name="Bishop-Lilly K.A."/>
            <person name="Bruce D.C."/>
            <person name="Gibbons H.S."/>
            <person name="Coyne S.R."/>
            <person name="Lo C.C."/>
            <person name="Meincke L."/>
            <person name="Munk A.C."/>
            <person name="Koroleva G.I."/>
            <person name="Rosenzweig C.N."/>
            <person name="Palacios G.F."/>
            <person name="Redden C.L."/>
            <person name="Minogue T.D."/>
            <person name="Chain P.S."/>
        </authorList>
    </citation>
    <scope>NUCLEOTIDE SEQUENCE [LARGE SCALE GENOMIC DNA]</scope>
    <source>
        <strain evidence="8">ATCC 14581 / DSM 32 / JCM 2506 / NBRC 15308 / NCIMB 9376 / NCTC 10342 / NRRL B-14308 / VKM B-512</strain>
    </source>
</reference>
<evidence type="ECO:0000256" key="1">
    <source>
        <dbReference type="ARBA" id="ARBA00004141"/>
    </source>
</evidence>
<dbReference type="RefSeq" id="WP_034649161.1">
    <property type="nucleotide sequence ID" value="NZ_BCVB01000001.1"/>
</dbReference>
<evidence type="ECO:0000256" key="2">
    <source>
        <dbReference type="ARBA" id="ARBA00008821"/>
    </source>
</evidence>
<dbReference type="GO" id="GO:0042907">
    <property type="term" value="F:xanthine transmembrane transporter activity"/>
    <property type="evidence" value="ECO:0007669"/>
    <property type="project" value="TreeGrafter"/>
</dbReference>
<dbReference type="Proteomes" id="UP000031829">
    <property type="component" value="Chromosome"/>
</dbReference>
<dbReference type="InterPro" id="IPR006043">
    <property type="entry name" value="NCS2"/>
</dbReference>
<keyword evidence="4" id="KW-0812">Transmembrane</keyword>
<dbReference type="InterPro" id="IPR006042">
    <property type="entry name" value="Xan_ur_permease"/>
</dbReference>
<dbReference type="HOGENOM" id="CLU_017959_1_2_9"/>
<keyword evidence="5" id="KW-1133">Transmembrane helix</keyword>
<dbReference type="GeneID" id="93644651"/>
<evidence type="ECO:0000256" key="5">
    <source>
        <dbReference type="ARBA" id="ARBA00022989"/>
    </source>
</evidence>
<evidence type="ECO:0000256" key="3">
    <source>
        <dbReference type="ARBA" id="ARBA00022448"/>
    </source>
</evidence>
<keyword evidence="3" id="KW-0813">Transport</keyword>
<dbReference type="AlphaFoldDB" id="A0A0B6AKD5"/>
<gene>
    <name evidence="7" type="primary">pyrP</name>
    <name evidence="7" type="ORF">BG04_1175</name>
</gene>
<evidence type="ECO:0000313" key="7">
    <source>
        <dbReference type="EMBL" id="AJI23966.1"/>
    </source>
</evidence>
<dbReference type="KEGG" id="bmeg:BG04_1175"/>
<organism evidence="7 8">
    <name type="scientific">Priestia megaterium (strain ATCC 14581 / DSM 32 / CCUG 1817 / JCM 2506 / NBRC 15308 / NCIMB 9376 / NCTC 10342 / NRRL B-14308 / VKM B-512 / Ford 19)</name>
    <name type="common">Bacillus megaterium</name>
    <dbReference type="NCBI Taxonomy" id="1348623"/>
    <lineage>
        <taxon>Bacteria</taxon>
        <taxon>Bacillati</taxon>
        <taxon>Bacillota</taxon>
        <taxon>Bacilli</taxon>
        <taxon>Bacillales</taxon>
        <taxon>Bacillaceae</taxon>
        <taxon>Priestia</taxon>
    </lineage>
</organism>